<dbReference type="SUPFAM" id="SSF103473">
    <property type="entry name" value="MFS general substrate transporter"/>
    <property type="match status" value="1"/>
</dbReference>
<feature type="transmembrane region" description="Helical" evidence="1">
    <location>
        <begin position="141"/>
        <end position="162"/>
    </location>
</feature>
<evidence type="ECO:0000256" key="1">
    <source>
        <dbReference type="SAM" id="Phobius"/>
    </source>
</evidence>
<reference evidence="2" key="2">
    <citation type="submission" date="2020-09" db="EMBL/GenBank/DDBJ databases">
        <authorList>
            <person name="Sun Q."/>
            <person name="Zhou Y."/>
        </authorList>
    </citation>
    <scope>NUCLEOTIDE SEQUENCE</scope>
    <source>
        <strain evidence="2">CGMCC 1.15448</strain>
    </source>
</reference>
<feature type="transmembrane region" description="Helical" evidence="1">
    <location>
        <begin position="234"/>
        <end position="256"/>
    </location>
</feature>
<name>A0A8J2UBX3_9BACT</name>
<proteinExistence type="predicted"/>
<dbReference type="Pfam" id="PF18943">
    <property type="entry name" value="DUF5690"/>
    <property type="match status" value="1"/>
</dbReference>
<evidence type="ECO:0008006" key="4">
    <source>
        <dbReference type="Google" id="ProtNLM"/>
    </source>
</evidence>
<feature type="transmembrane region" description="Helical" evidence="1">
    <location>
        <begin position="55"/>
        <end position="75"/>
    </location>
</feature>
<dbReference type="AlphaFoldDB" id="A0A8J2UBX3"/>
<keyword evidence="3" id="KW-1185">Reference proteome</keyword>
<feature type="transmembrane region" description="Helical" evidence="1">
    <location>
        <begin position="81"/>
        <end position="102"/>
    </location>
</feature>
<reference evidence="2" key="1">
    <citation type="journal article" date="2014" name="Int. J. Syst. Evol. Microbiol.">
        <title>Complete genome sequence of Corynebacterium casei LMG S-19264T (=DSM 44701T), isolated from a smear-ripened cheese.</title>
        <authorList>
            <consortium name="US DOE Joint Genome Institute (JGI-PGF)"/>
            <person name="Walter F."/>
            <person name="Albersmeier A."/>
            <person name="Kalinowski J."/>
            <person name="Ruckert C."/>
        </authorList>
    </citation>
    <scope>NUCLEOTIDE SEQUENCE</scope>
    <source>
        <strain evidence="2">CGMCC 1.15448</strain>
    </source>
</reference>
<keyword evidence="1" id="KW-0472">Membrane</keyword>
<feature type="transmembrane region" description="Helical" evidence="1">
    <location>
        <begin position="109"/>
        <end position="129"/>
    </location>
</feature>
<dbReference type="EMBL" id="BMJC01000001">
    <property type="protein sequence ID" value="GGA93197.1"/>
    <property type="molecule type" value="Genomic_DNA"/>
</dbReference>
<feature type="transmembrane region" description="Helical" evidence="1">
    <location>
        <begin position="20"/>
        <end position="43"/>
    </location>
</feature>
<feature type="transmembrane region" description="Helical" evidence="1">
    <location>
        <begin position="194"/>
        <end position="214"/>
    </location>
</feature>
<gene>
    <name evidence="2" type="ORF">GCM10011511_15760</name>
</gene>
<dbReference type="RefSeq" id="WP_188930230.1">
    <property type="nucleotide sequence ID" value="NZ_BMJC01000001.1"/>
</dbReference>
<keyword evidence="1" id="KW-0812">Transmembrane</keyword>
<sequence>MYGFRKPFTSASFEGVTFMGISYKVVLVISQVLGYCVSKFYGIRFIAGMRPERRVGFIALLIGTGWISLLLFALVPVPYNFVFMFVNGLPLGMVWGLVFSYVEGRRVTELMGAVLASSFVFSSGLAKTVGKKLLNHGVSEFWMPFFAGTIFLGPALISTWLLNQTPPPTSEDIAERTVRRTMDRDERRAFLRKFGVALIPVVGAYVMLTILRDFTEDFANELWTETGYKNNAEVFAGTSTIVSVIVLAAIGGFFLIRNNYRAFQLNNFIIIGGFLLAAGSTFSYHLHLISPVVWMVMASAGLYLGYVPYNCFYFERMLPAYHVPGNVGFLIYTADAFGYLGTVLFLVVKELVKINYSWVEFFTWLFYITSVSGILLVLWSYNLYGNIYRKQYLPHSDVENCSDNKNRQPEEIAG</sequence>
<keyword evidence="1" id="KW-1133">Transmembrane helix</keyword>
<comment type="caution">
    <text evidence="2">The sequence shown here is derived from an EMBL/GenBank/DDBJ whole genome shotgun (WGS) entry which is preliminary data.</text>
</comment>
<accession>A0A8J2UBX3</accession>
<feature type="transmembrane region" description="Helical" evidence="1">
    <location>
        <begin position="361"/>
        <end position="381"/>
    </location>
</feature>
<dbReference type="InterPro" id="IPR043745">
    <property type="entry name" value="DUF5690"/>
</dbReference>
<dbReference type="Proteomes" id="UP000607559">
    <property type="component" value="Unassembled WGS sequence"/>
</dbReference>
<evidence type="ECO:0000313" key="3">
    <source>
        <dbReference type="Proteomes" id="UP000607559"/>
    </source>
</evidence>
<protein>
    <recommendedName>
        <fullName evidence="4">MFS transporter</fullName>
    </recommendedName>
</protein>
<evidence type="ECO:0000313" key="2">
    <source>
        <dbReference type="EMBL" id="GGA93197.1"/>
    </source>
</evidence>
<feature type="transmembrane region" description="Helical" evidence="1">
    <location>
        <begin position="268"/>
        <end position="286"/>
    </location>
</feature>
<feature type="transmembrane region" description="Helical" evidence="1">
    <location>
        <begin position="326"/>
        <end position="349"/>
    </location>
</feature>
<organism evidence="2 3">
    <name type="scientific">Puia dinghuensis</name>
    <dbReference type="NCBI Taxonomy" id="1792502"/>
    <lineage>
        <taxon>Bacteria</taxon>
        <taxon>Pseudomonadati</taxon>
        <taxon>Bacteroidota</taxon>
        <taxon>Chitinophagia</taxon>
        <taxon>Chitinophagales</taxon>
        <taxon>Chitinophagaceae</taxon>
        <taxon>Puia</taxon>
    </lineage>
</organism>
<feature type="transmembrane region" description="Helical" evidence="1">
    <location>
        <begin position="292"/>
        <end position="314"/>
    </location>
</feature>
<dbReference type="InterPro" id="IPR036259">
    <property type="entry name" value="MFS_trans_sf"/>
</dbReference>